<feature type="domain" description="CBS" evidence="2">
    <location>
        <begin position="1"/>
        <end position="58"/>
    </location>
</feature>
<dbReference type="OrthoDB" id="9801899at2"/>
<dbReference type="InterPro" id="IPR046342">
    <property type="entry name" value="CBS_dom_sf"/>
</dbReference>
<evidence type="ECO:0000256" key="1">
    <source>
        <dbReference type="PROSITE-ProRule" id="PRU00703"/>
    </source>
</evidence>
<organism evidence="3 4">
    <name type="scientific">Paenibacillus aquistagni</name>
    <dbReference type="NCBI Taxonomy" id="1852522"/>
    <lineage>
        <taxon>Bacteria</taxon>
        <taxon>Bacillati</taxon>
        <taxon>Bacillota</taxon>
        <taxon>Bacilli</taxon>
        <taxon>Bacillales</taxon>
        <taxon>Paenibacillaceae</taxon>
        <taxon>Paenibacillus</taxon>
    </lineage>
</organism>
<dbReference type="SUPFAM" id="SSF54631">
    <property type="entry name" value="CBS-domain pair"/>
    <property type="match status" value="1"/>
</dbReference>
<dbReference type="CDD" id="cd04607">
    <property type="entry name" value="CBS_pair_NTP_transferase_assoc"/>
    <property type="match status" value="1"/>
</dbReference>
<protein>
    <submittedName>
        <fullName evidence="3">CBS domain-containing protein</fullName>
    </submittedName>
</protein>
<dbReference type="AlphaFoldDB" id="A0A1X7KXS1"/>
<gene>
    <name evidence="3" type="ORF">SAMN06295960_2820</name>
</gene>
<keyword evidence="1" id="KW-0129">CBS domain</keyword>
<proteinExistence type="predicted"/>
<dbReference type="InterPro" id="IPR050486">
    <property type="entry name" value="Mannose-1P_guanyltransferase"/>
</dbReference>
<dbReference type="STRING" id="1852522.SAMN06295960_2820"/>
<evidence type="ECO:0000313" key="4">
    <source>
        <dbReference type="Proteomes" id="UP000193834"/>
    </source>
</evidence>
<dbReference type="InterPro" id="IPR000644">
    <property type="entry name" value="CBS_dom"/>
</dbReference>
<dbReference type="Gene3D" id="3.10.580.10">
    <property type="entry name" value="CBS-domain"/>
    <property type="match status" value="1"/>
</dbReference>
<dbReference type="Gene3D" id="3.90.550.10">
    <property type="entry name" value="Spore Coat Polysaccharide Biosynthesis Protein SpsA, Chain A"/>
    <property type="match status" value="1"/>
</dbReference>
<feature type="domain" description="CBS" evidence="2">
    <location>
        <begin position="66"/>
        <end position="122"/>
    </location>
</feature>
<dbReference type="Pfam" id="PF00483">
    <property type="entry name" value="NTP_transferase"/>
    <property type="match status" value="1"/>
</dbReference>
<accession>A0A1X7KXS1</accession>
<dbReference type="InterPro" id="IPR005835">
    <property type="entry name" value="NTP_transferase_dom"/>
</dbReference>
<dbReference type="PANTHER" id="PTHR22572">
    <property type="entry name" value="SUGAR-1-PHOSPHATE GUANYL TRANSFERASE"/>
    <property type="match status" value="1"/>
</dbReference>
<name>A0A1X7KXS1_9BACL</name>
<dbReference type="InterPro" id="IPR029044">
    <property type="entry name" value="Nucleotide-diphossugar_trans"/>
</dbReference>
<keyword evidence="4" id="KW-1185">Reference proteome</keyword>
<reference evidence="3 4" key="1">
    <citation type="submission" date="2017-04" db="EMBL/GenBank/DDBJ databases">
        <authorList>
            <person name="Afonso C.L."/>
            <person name="Miller P.J."/>
            <person name="Scott M.A."/>
            <person name="Spackman E."/>
            <person name="Goraichik I."/>
            <person name="Dimitrov K.M."/>
            <person name="Suarez D.L."/>
            <person name="Swayne D.E."/>
        </authorList>
    </citation>
    <scope>NUCLEOTIDE SEQUENCE [LARGE SCALE GENOMIC DNA]</scope>
    <source>
        <strain evidence="3 4">11</strain>
    </source>
</reference>
<dbReference type="SUPFAM" id="SSF53448">
    <property type="entry name" value="Nucleotide-diphospho-sugar transferases"/>
    <property type="match status" value="1"/>
</dbReference>
<evidence type="ECO:0000313" key="3">
    <source>
        <dbReference type="EMBL" id="SMG46230.1"/>
    </source>
</evidence>
<dbReference type="CDD" id="cd06426">
    <property type="entry name" value="NTP_transferase_like_2"/>
    <property type="match status" value="1"/>
</dbReference>
<dbReference type="PROSITE" id="PS51371">
    <property type="entry name" value="CBS"/>
    <property type="match status" value="2"/>
</dbReference>
<dbReference type="Pfam" id="PF00571">
    <property type="entry name" value="CBS"/>
    <property type="match status" value="2"/>
</dbReference>
<evidence type="ECO:0000259" key="2">
    <source>
        <dbReference type="PROSITE" id="PS51371"/>
    </source>
</evidence>
<sequence>MTDWKRVMVSSELTVLQVIERIDSTGLQIAIVVDSSSQLLGTITDGDIRRGILKGISLQNPVTDIMNRNPVTARIGDSRKSIFNKMKKKRLKQIPILNEHNQVIRMDHLDQFYEKRIYTNPVVLMAGGLGTRLRPLTDNCPKPLLRLGDKPILEMIIENFIEFGFYKFFISVNYHAEMIEDYFGDGSKWGVEIEYIHETQRLGTAGALSYLKEKHLTESFFVMNGDLLTKVNFEQLLEYHIQNESIGTMCVREHEYQIPYGVVTVNEHKLLSIEEKPKQRFFINGGLYVLHPNVLEYIPKDKYYDMPELFNELIIRKEETSVFPIREYWIDIGKMDDFRKANVDVEAGII</sequence>
<dbReference type="Proteomes" id="UP000193834">
    <property type="component" value="Unassembled WGS sequence"/>
</dbReference>
<dbReference type="EMBL" id="FXAZ01000003">
    <property type="protein sequence ID" value="SMG46230.1"/>
    <property type="molecule type" value="Genomic_DNA"/>
</dbReference>
<dbReference type="RefSeq" id="WP_085494980.1">
    <property type="nucleotide sequence ID" value="NZ_FXAZ01000003.1"/>
</dbReference>